<dbReference type="GO" id="GO:0016740">
    <property type="term" value="F:transferase activity"/>
    <property type="evidence" value="ECO:0007669"/>
    <property type="project" value="UniProtKB-KW"/>
</dbReference>
<dbReference type="InterPro" id="IPR011990">
    <property type="entry name" value="TPR-like_helical_dom_sf"/>
</dbReference>
<name>A0ABU0I8M1_9HYPH</name>
<dbReference type="SUPFAM" id="SSF48452">
    <property type="entry name" value="TPR-like"/>
    <property type="match status" value="1"/>
</dbReference>
<dbReference type="Proteomes" id="UP001235269">
    <property type="component" value="Unassembled WGS sequence"/>
</dbReference>
<reference evidence="7 8" key="1">
    <citation type="submission" date="2023-07" db="EMBL/GenBank/DDBJ databases">
        <title>Genomic Encyclopedia of Type Strains, Phase IV (KMG-IV): sequencing the most valuable type-strain genomes for metagenomic binning, comparative biology and taxonomic classification.</title>
        <authorList>
            <person name="Goeker M."/>
        </authorList>
    </citation>
    <scope>NUCLEOTIDE SEQUENCE [LARGE SCALE GENOMIC DNA]</scope>
    <source>
        <strain evidence="7 8">DSM 100301</strain>
    </source>
</reference>
<feature type="domain" description="O-GlcNAc transferase C-terminal" evidence="6">
    <location>
        <begin position="188"/>
        <end position="339"/>
    </location>
</feature>
<evidence type="ECO:0000256" key="3">
    <source>
        <dbReference type="ARBA" id="ARBA00022737"/>
    </source>
</evidence>
<accession>A0ABU0I8M1</accession>
<dbReference type="PANTHER" id="PTHR44998:SF1">
    <property type="entry name" value="UDP-N-ACETYLGLUCOSAMINE--PEPTIDE N-ACETYLGLUCOSAMINYLTRANSFERASE 110 KDA SUBUNIT"/>
    <property type="match status" value="1"/>
</dbReference>
<evidence type="ECO:0000259" key="6">
    <source>
        <dbReference type="Pfam" id="PF13844"/>
    </source>
</evidence>
<dbReference type="PANTHER" id="PTHR44998">
    <property type="match status" value="1"/>
</dbReference>
<keyword evidence="2 7" id="KW-0808">Transferase</keyword>
<sequence length="582" mass="64123">MSKVIAQAAELYRSNRHAEAANLLLAEDAATPLSLQALLLLAQSKTKLGEAEAAAHLFARAADDPQADRKLMLSLALSLMLKADRARDAFDYAKALLALDPQNADAAAVYRHCLHRRLDVDEARVSNASLRAALAAGDAFAAAIENPLENLYWCGDEALNRAVTRMQGGKPYREEDRLRRRARPHVFGARPRVGYLSNDLSDCHATIQLLQGVLDFHDPEAIDFTLFCYTPQALKRADQGFRQRHAGRIVDLKDLSTEDAHRLIRAQGVDILVDLKGHTGGAWIDLVNSGPAPIQVAYLGFPGSARGIDCDYILSDAVVTPPSSRPYYHEAFCLLPESYQPNDMVYRPLPPPLSRAALGLPEDRLVFSSVNTIRKITPETFDLWMRVLKAVPDSLLYLLGGDDGANARFLGAVSRAGVDTSRIVFRPTLSHLDHLAALPASDLALDTFPCSGHTTTSEQLWMGLPVLTRQGSNFASRVSESLLRAVGLPELVAHDEENFVARAVQLAQNGQKRLEIREKLRRNRRLMPLFDSERMARHLEKAFSMMIERARQGLEPADFAVPAEPPRSTPFSIGERASPAQA</sequence>
<feature type="region of interest" description="Disordered" evidence="5">
    <location>
        <begin position="559"/>
        <end position="582"/>
    </location>
</feature>
<dbReference type="Gene3D" id="3.40.50.11380">
    <property type="match status" value="1"/>
</dbReference>
<evidence type="ECO:0000256" key="2">
    <source>
        <dbReference type="ARBA" id="ARBA00022679"/>
    </source>
</evidence>
<evidence type="ECO:0000256" key="5">
    <source>
        <dbReference type="SAM" id="MobiDB-lite"/>
    </source>
</evidence>
<dbReference type="Gene3D" id="3.40.50.2000">
    <property type="entry name" value="Glycogen Phosphorylase B"/>
    <property type="match status" value="1"/>
</dbReference>
<proteinExistence type="predicted"/>
<dbReference type="Pfam" id="PF13844">
    <property type="entry name" value="Glyco_transf_41"/>
    <property type="match status" value="2"/>
</dbReference>
<keyword evidence="8" id="KW-1185">Reference proteome</keyword>
<evidence type="ECO:0000313" key="7">
    <source>
        <dbReference type="EMBL" id="MDQ0453800.1"/>
    </source>
</evidence>
<keyword evidence="3" id="KW-0677">Repeat</keyword>
<protein>
    <submittedName>
        <fullName evidence="7">O-linked N-acetylglucosamine transferase (SPINDLY family)</fullName>
    </submittedName>
</protein>
<dbReference type="SUPFAM" id="SSF53756">
    <property type="entry name" value="UDP-Glycosyltransferase/glycogen phosphorylase"/>
    <property type="match status" value="1"/>
</dbReference>
<dbReference type="InterPro" id="IPR029489">
    <property type="entry name" value="OGT/SEC/SPY_C"/>
</dbReference>
<evidence type="ECO:0000256" key="4">
    <source>
        <dbReference type="ARBA" id="ARBA00022803"/>
    </source>
</evidence>
<comment type="caution">
    <text evidence="7">The sequence shown here is derived from an EMBL/GenBank/DDBJ whole genome shotgun (WGS) entry which is preliminary data.</text>
</comment>
<organism evidence="7 8">
    <name type="scientific">Rhizobium paknamense</name>
    <dbReference type="NCBI Taxonomy" id="1206817"/>
    <lineage>
        <taxon>Bacteria</taxon>
        <taxon>Pseudomonadati</taxon>
        <taxon>Pseudomonadota</taxon>
        <taxon>Alphaproteobacteria</taxon>
        <taxon>Hyphomicrobiales</taxon>
        <taxon>Rhizobiaceae</taxon>
        <taxon>Rhizobium/Agrobacterium group</taxon>
        <taxon>Rhizobium</taxon>
    </lineage>
</organism>
<feature type="domain" description="O-GlcNAc transferase C-terminal" evidence="6">
    <location>
        <begin position="354"/>
        <end position="537"/>
    </location>
</feature>
<gene>
    <name evidence="7" type="ORF">QO005_000115</name>
</gene>
<dbReference type="EMBL" id="JAUSWH010000001">
    <property type="protein sequence ID" value="MDQ0453800.1"/>
    <property type="molecule type" value="Genomic_DNA"/>
</dbReference>
<evidence type="ECO:0000256" key="1">
    <source>
        <dbReference type="ARBA" id="ARBA00004922"/>
    </source>
</evidence>
<keyword evidence="4" id="KW-0802">TPR repeat</keyword>
<comment type="pathway">
    <text evidence="1">Protein modification; protein glycosylation.</text>
</comment>
<evidence type="ECO:0000313" key="8">
    <source>
        <dbReference type="Proteomes" id="UP001235269"/>
    </source>
</evidence>
<dbReference type="RefSeq" id="WP_307156033.1">
    <property type="nucleotide sequence ID" value="NZ_JAUSWH010000001.1"/>
</dbReference>